<keyword evidence="1" id="KW-0472">Membrane</keyword>
<evidence type="ECO:0000313" key="3">
    <source>
        <dbReference type="Proteomes" id="UP000554965"/>
    </source>
</evidence>
<comment type="caution">
    <text evidence="2">The sequence shown here is derived from an EMBL/GenBank/DDBJ whole genome shotgun (WGS) entry which is preliminary data.</text>
</comment>
<keyword evidence="3" id="KW-1185">Reference proteome</keyword>
<dbReference type="AlphaFoldDB" id="A0A7Z7IQ58"/>
<feature type="transmembrane region" description="Helical" evidence="1">
    <location>
        <begin position="20"/>
        <end position="40"/>
    </location>
</feature>
<accession>A0A7Z7IQ58</accession>
<proteinExistence type="predicted"/>
<dbReference type="Proteomes" id="UP000554965">
    <property type="component" value="Unassembled WGS sequence"/>
</dbReference>
<evidence type="ECO:0000313" key="2">
    <source>
        <dbReference type="EMBL" id="SOJ57795.1"/>
    </source>
</evidence>
<evidence type="ECO:0000256" key="1">
    <source>
        <dbReference type="SAM" id="Phobius"/>
    </source>
</evidence>
<dbReference type="RefSeq" id="WP_186245125.1">
    <property type="nucleotide sequence ID" value="NZ_OCTY01000002.1"/>
</dbReference>
<organism evidence="2 3">
    <name type="scientific">Mycobacterium simulans</name>
    <dbReference type="NCBI Taxonomy" id="627089"/>
    <lineage>
        <taxon>Bacteria</taxon>
        <taxon>Bacillati</taxon>
        <taxon>Actinomycetota</taxon>
        <taxon>Actinomycetes</taxon>
        <taxon>Mycobacteriales</taxon>
        <taxon>Mycobacteriaceae</taxon>
        <taxon>Mycobacterium</taxon>
    </lineage>
</organism>
<gene>
    <name evidence="2" type="ORF">MSIMFB_05274</name>
</gene>
<reference evidence="2 3" key="1">
    <citation type="submission" date="2017-10" db="EMBL/GenBank/DDBJ databases">
        <authorList>
            <consortium name="Urmite Genomes"/>
        </authorList>
    </citation>
    <scope>NUCLEOTIDE SEQUENCE [LARGE SCALE GENOMIC DNA]</scope>
    <source>
        <strain evidence="2 3">FB-527</strain>
    </source>
</reference>
<dbReference type="EMBL" id="OCTY01000002">
    <property type="protein sequence ID" value="SOJ57795.1"/>
    <property type="molecule type" value="Genomic_DNA"/>
</dbReference>
<keyword evidence="1" id="KW-1133">Transmembrane helix</keyword>
<keyword evidence="1" id="KW-0812">Transmembrane</keyword>
<protein>
    <submittedName>
        <fullName evidence="2">Uncharacterized protein</fullName>
    </submittedName>
</protein>
<feature type="transmembrane region" description="Helical" evidence="1">
    <location>
        <begin position="46"/>
        <end position="66"/>
    </location>
</feature>
<name>A0A7Z7IQ58_9MYCO</name>
<sequence length="101" mass="10355">MNYTASGLTTSESDQSGASLPGLVAAAIWAVGLMAGLVALATGHAAVAAVCLVLAAMSPWLGLAWVSHSQRRVAEPALSWVGIDSDEPLPTRLPGLRFTAR</sequence>